<keyword evidence="4" id="KW-0479">Metal-binding</keyword>
<sequence>MTYLLRSRSTIQICRNNIRHLTSDGRRLVLGIESSCDDSCAALVSAPITYPDGNFKERATIHTSIVRKQDHTITKGIEPLKATHSHSAELPIAIRDALQKAKEQGVIRDPCKPEEIDGIAVTQGPGMASCLMQGLTNAKLLSTLWEKPLIYCHHMVAHTLTPLLTNPVECEPIRLPFLVLLLSGGHTQLVLCSSYTEFKILAATTDTSIGDALDKGARELNVPFDWATTAPGAALERFADVTGSDQFPMPIPVRGKAEFSYSGLRAALFFLKQKKPEIFELESNRKTIAFSYQNAAFAQLQDKLQMVFSGKGSILPPTVDANSITDLVVSGGVASNAHLRQVLQSTLDKLDRTNVRLHFPPLSLCTDNAAMIAHAALVRWDPTNDLSMSPRARWSMEDYP</sequence>
<dbReference type="PANTHER" id="PTHR11735:SF6">
    <property type="entry name" value="TRNA N6-ADENOSINE THREONYLCARBAMOYLTRANSFERASE, MITOCHONDRIAL"/>
    <property type="match status" value="1"/>
</dbReference>
<keyword evidence="9" id="KW-1185">Reference proteome</keyword>
<comment type="catalytic activity">
    <reaction evidence="6">
        <text>L-threonylcarbamoyladenylate + adenosine(37) in tRNA = N(6)-L-threonylcarbamoyladenosine(37) in tRNA + AMP + H(+)</text>
        <dbReference type="Rhea" id="RHEA:37059"/>
        <dbReference type="Rhea" id="RHEA-COMP:10162"/>
        <dbReference type="Rhea" id="RHEA-COMP:10163"/>
        <dbReference type="ChEBI" id="CHEBI:15378"/>
        <dbReference type="ChEBI" id="CHEBI:73682"/>
        <dbReference type="ChEBI" id="CHEBI:74411"/>
        <dbReference type="ChEBI" id="CHEBI:74418"/>
        <dbReference type="ChEBI" id="CHEBI:456215"/>
        <dbReference type="EC" id="2.3.1.234"/>
    </reaction>
</comment>
<dbReference type="Gene3D" id="3.30.420.40">
    <property type="match status" value="2"/>
</dbReference>
<dbReference type="FunCoup" id="A0A316VDX8">
    <property type="interactions" value="324"/>
</dbReference>
<dbReference type="Pfam" id="PF00814">
    <property type="entry name" value="TsaD"/>
    <property type="match status" value="1"/>
</dbReference>
<dbReference type="GO" id="GO:0072670">
    <property type="term" value="P:mitochondrial tRNA threonylcarbamoyladenosine modification"/>
    <property type="evidence" value="ECO:0007669"/>
    <property type="project" value="TreeGrafter"/>
</dbReference>
<dbReference type="STRING" id="1280837.A0A316VDX8"/>
<dbReference type="GO" id="GO:0005739">
    <property type="term" value="C:mitochondrion"/>
    <property type="evidence" value="ECO:0007669"/>
    <property type="project" value="TreeGrafter"/>
</dbReference>
<dbReference type="GO" id="GO:0046872">
    <property type="term" value="F:metal ion binding"/>
    <property type="evidence" value="ECO:0007669"/>
    <property type="project" value="UniProtKB-KW"/>
</dbReference>
<evidence type="ECO:0000256" key="1">
    <source>
        <dbReference type="ARBA" id="ARBA00012156"/>
    </source>
</evidence>
<dbReference type="AlphaFoldDB" id="A0A316VDX8"/>
<dbReference type="Proteomes" id="UP000245771">
    <property type="component" value="Unassembled WGS sequence"/>
</dbReference>
<evidence type="ECO:0000256" key="5">
    <source>
        <dbReference type="ARBA" id="ARBA00023315"/>
    </source>
</evidence>
<feature type="domain" description="Gcp-like" evidence="7">
    <location>
        <begin position="65"/>
        <end position="373"/>
    </location>
</feature>
<dbReference type="EMBL" id="KZ819603">
    <property type="protein sequence ID" value="PWN35887.1"/>
    <property type="molecule type" value="Genomic_DNA"/>
</dbReference>
<evidence type="ECO:0000256" key="2">
    <source>
        <dbReference type="ARBA" id="ARBA00022679"/>
    </source>
</evidence>
<dbReference type="GO" id="GO:0006508">
    <property type="term" value="P:proteolysis"/>
    <property type="evidence" value="ECO:0007669"/>
    <property type="project" value="UniProtKB-KW"/>
</dbReference>
<dbReference type="EC" id="2.3.1.234" evidence="1"/>
<dbReference type="PRINTS" id="PR00789">
    <property type="entry name" value="OSIALOPTASE"/>
</dbReference>
<gene>
    <name evidence="8" type="ORF">FA14DRAFT_48642</name>
</gene>
<dbReference type="GO" id="GO:0008233">
    <property type="term" value="F:peptidase activity"/>
    <property type="evidence" value="ECO:0007669"/>
    <property type="project" value="UniProtKB-KW"/>
</dbReference>
<dbReference type="InterPro" id="IPR017861">
    <property type="entry name" value="KAE1/TsaD"/>
</dbReference>
<evidence type="ECO:0000313" key="9">
    <source>
        <dbReference type="Proteomes" id="UP000245771"/>
    </source>
</evidence>
<evidence type="ECO:0000256" key="3">
    <source>
        <dbReference type="ARBA" id="ARBA00022694"/>
    </source>
</evidence>
<protein>
    <recommendedName>
        <fullName evidence="1">N(6)-L-threonylcarbamoyladenine synthase</fullName>
        <ecNumber evidence="1">2.3.1.234</ecNumber>
    </recommendedName>
</protein>
<keyword evidence="2" id="KW-0808">Transferase</keyword>
<dbReference type="RefSeq" id="XP_025356189.1">
    <property type="nucleotide sequence ID" value="XM_025502411.1"/>
</dbReference>
<evidence type="ECO:0000259" key="7">
    <source>
        <dbReference type="Pfam" id="PF00814"/>
    </source>
</evidence>
<dbReference type="PANTHER" id="PTHR11735">
    <property type="entry name" value="TRNA N6-ADENOSINE THREONYLCARBAMOYLTRANSFERASE"/>
    <property type="match status" value="1"/>
</dbReference>
<dbReference type="InterPro" id="IPR000905">
    <property type="entry name" value="Gcp-like_dom"/>
</dbReference>
<dbReference type="SUPFAM" id="SSF53067">
    <property type="entry name" value="Actin-like ATPase domain"/>
    <property type="match status" value="1"/>
</dbReference>
<dbReference type="GeneID" id="37024192"/>
<keyword evidence="3" id="KW-0819">tRNA processing</keyword>
<keyword evidence="8" id="KW-0378">Hydrolase</keyword>
<evidence type="ECO:0000256" key="6">
    <source>
        <dbReference type="ARBA" id="ARBA00048117"/>
    </source>
</evidence>
<dbReference type="InParanoid" id="A0A316VDX8"/>
<accession>A0A316VDX8</accession>
<dbReference type="NCBIfam" id="TIGR00329">
    <property type="entry name" value="gcp_kae1"/>
    <property type="match status" value="1"/>
</dbReference>
<dbReference type="InterPro" id="IPR043129">
    <property type="entry name" value="ATPase_NBD"/>
</dbReference>
<organism evidence="8 9">
    <name type="scientific">Meira miltonrushii</name>
    <dbReference type="NCBI Taxonomy" id="1280837"/>
    <lineage>
        <taxon>Eukaryota</taxon>
        <taxon>Fungi</taxon>
        <taxon>Dikarya</taxon>
        <taxon>Basidiomycota</taxon>
        <taxon>Ustilaginomycotina</taxon>
        <taxon>Exobasidiomycetes</taxon>
        <taxon>Exobasidiales</taxon>
        <taxon>Brachybasidiaceae</taxon>
        <taxon>Meira</taxon>
    </lineage>
</organism>
<evidence type="ECO:0000313" key="8">
    <source>
        <dbReference type="EMBL" id="PWN35887.1"/>
    </source>
</evidence>
<evidence type="ECO:0000256" key="4">
    <source>
        <dbReference type="ARBA" id="ARBA00022723"/>
    </source>
</evidence>
<keyword evidence="8" id="KW-0645">Protease</keyword>
<name>A0A316VDX8_9BASI</name>
<dbReference type="GO" id="GO:0061711">
    <property type="term" value="F:tRNA N(6)-L-threonylcarbamoyladenine synthase activity"/>
    <property type="evidence" value="ECO:0007669"/>
    <property type="project" value="UniProtKB-EC"/>
</dbReference>
<proteinExistence type="predicted"/>
<dbReference type="OrthoDB" id="10259622at2759"/>
<keyword evidence="5" id="KW-0012">Acyltransferase</keyword>
<reference evidence="8 9" key="1">
    <citation type="journal article" date="2018" name="Mol. Biol. Evol.">
        <title>Broad Genomic Sampling Reveals a Smut Pathogenic Ancestry of the Fungal Clade Ustilaginomycotina.</title>
        <authorList>
            <person name="Kijpornyongpan T."/>
            <person name="Mondo S.J."/>
            <person name="Barry K."/>
            <person name="Sandor L."/>
            <person name="Lee J."/>
            <person name="Lipzen A."/>
            <person name="Pangilinan J."/>
            <person name="LaButti K."/>
            <person name="Hainaut M."/>
            <person name="Henrissat B."/>
            <person name="Grigoriev I.V."/>
            <person name="Spatafora J.W."/>
            <person name="Aime M.C."/>
        </authorList>
    </citation>
    <scope>NUCLEOTIDE SEQUENCE [LARGE SCALE GENOMIC DNA]</scope>
    <source>
        <strain evidence="8 9">MCA 3882</strain>
    </source>
</reference>